<dbReference type="AlphaFoldDB" id="A0A369ZKJ0"/>
<gene>
    <name evidence="6" type="ORF">DPV98_00605</name>
</gene>
<evidence type="ECO:0000256" key="1">
    <source>
        <dbReference type="ARBA" id="ARBA00004196"/>
    </source>
</evidence>
<feature type="domain" description="Thioredoxin" evidence="5">
    <location>
        <begin position="26"/>
        <end position="159"/>
    </location>
</feature>
<keyword evidence="4" id="KW-0676">Redox-active center</keyword>
<dbReference type="EMBL" id="QEQD01000001">
    <property type="protein sequence ID" value="RDF05810.1"/>
    <property type="molecule type" value="Genomic_DNA"/>
</dbReference>
<dbReference type="PANTHER" id="PTHR42852:SF6">
    <property type="entry name" value="THIOL:DISULFIDE INTERCHANGE PROTEIN DSBE"/>
    <property type="match status" value="1"/>
</dbReference>
<dbReference type="PROSITE" id="PS51257">
    <property type="entry name" value="PROKAR_LIPOPROTEIN"/>
    <property type="match status" value="1"/>
</dbReference>
<dbReference type="CDD" id="cd02966">
    <property type="entry name" value="TlpA_like_family"/>
    <property type="match status" value="1"/>
</dbReference>
<dbReference type="InterPro" id="IPR013766">
    <property type="entry name" value="Thioredoxin_domain"/>
</dbReference>
<dbReference type="InterPro" id="IPR036249">
    <property type="entry name" value="Thioredoxin-like_sf"/>
</dbReference>
<dbReference type="GO" id="GO:0017004">
    <property type="term" value="P:cytochrome complex assembly"/>
    <property type="evidence" value="ECO:0007669"/>
    <property type="project" value="UniProtKB-KW"/>
</dbReference>
<evidence type="ECO:0000313" key="7">
    <source>
        <dbReference type="Proteomes" id="UP000253999"/>
    </source>
</evidence>
<dbReference type="PANTHER" id="PTHR42852">
    <property type="entry name" value="THIOL:DISULFIDE INTERCHANGE PROTEIN DSBE"/>
    <property type="match status" value="1"/>
</dbReference>
<evidence type="ECO:0000259" key="5">
    <source>
        <dbReference type="PROSITE" id="PS51352"/>
    </source>
</evidence>
<comment type="subcellular location">
    <subcellularLocation>
        <location evidence="1">Cell envelope</location>
    </subcellularLocation>
</comment>
<dbReference type="PROSITE" id="PS51352">
    <property type="entry name" value="THIOREDOXIN_2"/>
    <property type="match status" value="1"/>
</dbReference>
<keyword evidence="2" id="KW-0201">Cytochrome c-type biogenesis</keyword>
<evidence type="ECO:0000256" key="2">
    <source>
        <dbReference type="ARBA" id="ARBA00022748"/>
    </source>
</evidence>
<organism evidence="6 7">
    <name type="scientific">Haemophilus parahaemolyticus</name>
    <dbReference type="NCBI Taxonomy" id="735"/>
    <lineage>
        <taxon>Bacteria</taxon>
        <taxon>Pseudomonadati</taxon>
        <taxon>Pseudomonadota</taxon>
        <taxon>Gammaproteobacteria</taxon>
        <taxon>Pasteurellales</taxon>
        <taxon>Pasteurellaceae</taxon>
        <taxon>Haemophilus</taxon>
    </lineage>
</organism>
<dbReference type="SUPFAM" id="SSF52833">
    <property type="entry name" value="Thioredoxin-like"/>
    <property type="match status" value="1"/>
</dbReference>
<dbReference type="InterPro" id="IPR050553">
    <property type="entry name" value="Thioredoxin_ResA/DsbE_sf"/>
</dbReference>
<evidence type="ECO:0000256" key="4">
    <source>
        <dbReference type="ARBA" id="ARBA00023284"/>
    </source>
</evidence>
<protein>
    <submittedName>
        <fullName evidence="6">TlpA family protein disulfide reductase</fullName>
    </submittedName>
</protein>
<dbReference type="Gene3D" id="3.40.30.10">
    <property type="entry name" value="Glutaredoxin"/>
    <property type="match status" value="1"/>
</dbReference>
<evidence type="ECO:0000313" key="6">
    <source>
        <dbReference type="EMBL" id="RDF05810.1"/>
    </source>
</evidence>
<reference evidence="6 7" key="1">
    <citation type="submission" date="2018-05" db="EMBL/GenBank/DDBJ databases">
        <title>Draft Genome Sequences for a Diverse set of 7 Haemophilus Species.</title>
        <authorList>
            <person name="Nichols M."/>
            <person name="Topaz N."/>
            <person name="Wang X."/>
            <person name="Wang X."/>
            <person name="Boxrud D."/>
        </authorList>
    </citation>
    <scope>NUCLEOTIDE SEQUENCE [LARGE SCALE GENOMIC DNA]</scope>
    <source>
        <strain evidence="6 7">C2010039593</strain>
    </source>
</reference>
<proteinExistence type="predicted"/>
<keyword evidence="3" id="KW-1015">Disulfide bond</keyword>
<accession>A0A369ZKJ0</accession>
<dbReference type="GO" id="GO:0016209">
    <property type="term" value="F:antioxidant activity"/>
    <property type="evidence" value="ECO:0007669"/>
    <property type="project" value="InterPro"/>
</dbReference>
<dbReference type="GO" id="GO:0030313">
    <property type="term" value="C:cell envelope"/>
    <property type="evidence" value="ECO:0007669"/>
    <property type="project" value="UniProtKB-SubCell"/>
</dbReference>
<dbReference type="RefSeq" id="WP_111312204.1">
    <property type="nucleotide sequence ID" value="NZ_CALIFA010000029.1"/>
</dbReference>
<dbReference type="GO" id="GO:0016491">
    <property type="term" value="F:oxidoreductase activity"/>
    <property type="evidence" value="ECO:0007669"/>
    <property type="project" value="InterPro"/>
</dbReference>
<sequence>MMTKTLFKLSLLAVVFGITACKEESAVIGQAAPEIAAYDLQGNSVKLEDWQGTRLLTFWSETCGHCIMELKMFEKMADAHPNRVQLIAINVDGEKADTQAVVNKQKLALPVVKDQLKITAERYHLVGTPTTYVIDAKGNITAKYEGKIPDADLEKLFKG</sequence>
<dbReference type="Proteomes" id="UP000253999">
    <property type="component" value="Unassembled WGS sequence"/>
</dbReference>
<dbReference type="Pfam" id="PF00578">
    <property type="entry name" value="AhpC-TSA"/>
    <property type="match status" value="1"/>
</dbReference>
<dbReference type="InterPro" id="IPR000866">
    <property type="entry name" value="AhpC/TSA"/>
</dbReference>
<evidence type="ECO:0000256" key="3">
    <source>
        <dbReference type="ARBA" id="ARBA00023157"/>
    </source>
</evidence>
<comment type="caution">
    <text evidence="6">The sequence shown here is derived from an EMBL/GenBank/DDBJ whole genome shotgun (WGS) entry which is preliminary data.</text>
</comment>
<name>A0A369ZKJ0_HAEPH</name>